<protein>
    <recommendedName>
        <fullName evidence="2">CYTH domain-containing protein</fullName>
    </recommendedName>
</protein>
<dbReference type="InterPro" id="IPR033469">
    <property type="entry name" value="CYTH-like_dom_sf"/>
</dbReference>
<proteinExistence type="predicted"/>
<dbReference type="PANTHER" id="PTHR40114:SF1">
    <property type="entry name" value="SLR0698 PROTEIN"/>
    <property type="match status" value="1"/>
</dbReference>
<evidence type="ECO:0000313" key="3">
    <source>
        <dbReference type="EMBL" id="GCD12917.1"/>
    </source>
</evidence>
<dbReference type="PROSITE" id="PS51707">
    <property type="entry name" value="CYTH"/>
    <property type="match status" value="1"/>
</dbReference>
<dbReference type="SUPFAM" id="SSF55154">
    <property type="entry name" value="CYTH-like phosphatases"/>
    <property type="match status" value="1"/>
</dbReference>
<evidence type="ECO:0000256" key="1">
    <source>
        <dbReference type="PIRSR" id="PIRSR016487-1"/>
    </source>
</evidence>
<evidence type="ECO:0000259" key="2">
    <source>
        <dbReference type="PROSITE" id="PS51707"/>
    </source>
</evidence>
<dbReference type="OrthoDB" id="9805588at2"/>
<name>A0A401UTP8_9CLOT</name>
<feature type="domain" description="CYTH" evidence="2">
    <location>
        <begin position="1"/>
        <end position="147"/>
    </location>
</feature>
<dbReference type="Pfam" id="PF01928">
    <property type="entry name" value="CYTH"/>
    <property type="match status" value="1"/>
</dbReference>
<gene>
    <name evidence="3" type="ORF">Ctaglu_45400</name>
</gene>
<sequence length="153" mass="18272">MEIERKFLVKEIPSNLNKYVKEPIAQDYLSFKPEVRLRTRNDKCYLTVKGEGVFEREEYETEIKKETYLDLLKKSQGKPIQKDRYIIPLYDGLIAELDLYKNIEWLKETVEVEFKDIESARGFKVPLWFGLEVTGRAEYKNKNLAKEYTVHRL</sequence>
<dbReference type="Proteomes" id="UP000287872">
    <property type="component" value="Unassembled WGS sequence"/>
</dbReference>
<dbReference type="PANTHER" id="PTHR40114">
    <property type="entry name" value="SLR0698 PROTEIN"/>
    <property type="match status" value="1"/>
</dbReference>
<dbReference type="Gene3D" id="2.40.320.10">
    <property type="entry name" value="Hypothetical Protein Pfu-838710-001"/>
    <property type="match status" value="1"/>
</dbReference>
<comment type="caution">
    <text evidence="3">The sequence shown here is derived from an EMBL/GenBank/DDBJ whole genome shotgun (WGS) entry which is preliminary data.</text>
</comment>
<dbReference type="InterPro" id="IPR012042">
    <property type="entry name" value="NeuTTM/CthTTM-like"/>
</dbReference>
<dbReference type="AlphaFoldDB" id="A0A401UTP8"/>
<organism evidence="3 4">
    <name type="scientific">Clostridium tagluense</name>
    <dbReference type="NCBI Taxonomy" id="360422"/>
    <lineage>
        <taxon>Bacteria</taxon>
        <taxon>Bacillati</taxon>
        <taxon>Bacillota</taxon>
        <taxon>Clostridia</taxon>
        <taxon>Eubacteriales</taxon>
        <taxon>Clostridiaceae</taxon>
        <taxon>Clostridium</taxon>
    </lineage>
</organism>
<dbReference type="PIRSF" id="PIRSF016487">
    <property type="entry name" value="CYTH_UCP016487"/>
    <property type="match status" value="1"/>
</dbReference>
<accession>A0A401UTP8</accession>
<keyword evidence="4" id="KW-1185">Reference proteome</keyword>
<evidence type="ECO:0000313" key="4">
    <source>
        <dbReference type="Proteomes" id="UP000287872"/>
    </source>
</evidence>
<dbReference type="RefSeq" id="WP_125005986.1">
    <property type="nucleotide sequence ID" value="NZ_BHYK01000045.1"/>
</dbReference>
<feature type="active site" description="Proton acceptor" evidence="1">
    <location>
        <position position="28"/>
    </location>
</feature>
<dbReference type="EMBL" id="BHYK01000045">
    <property type="protein sequence ID" value="GCD12917.1"/>
    <property type="molecule type" value="Genomic_DNA"/>
</dbReference>
<dbReference type="InterPro" id="IPR023577">
    <property type="entry name" value="CYTH_domain"/>
</dbReference>
<reference evidence="3 4" key="1">
    <citation type="submission" date="2018-11" db="EMBL/GenBank/DDBJ databases">
        <title>Genome sequencing and assembly of Clostridium tagluense strain A121.</title>
        <authorList>
            <person name="Murakami T."/>
            <person name="Segawa T."/>
            <person name="Shcherbakova V.A."/>
            <person name="Mori H."/>
            <person name="Yoshimura Y."/>
        </authorList>
    </citation>
    <scope>NUCLEOTIDE SEQUENCE [LARGE SCALE GENOMIC DNA]</scope>
    <source>
        <strain evidence="3 4">A121</strain>
    </source>
</reference>
<dbReference type="SMART" id="SM01118">
    <property type="entry name" value="CYTH"/>
    <property type="match status" value="1"/>
</dbReference>